<accession>A0AAE0XTV3</accession>
<sequence length="139" mass="15695">MPVIYGSFGSSHAGIHTCLSSMEALVPPTLAFTHACHLWKLWFHPRWHSHMPVIDPLIYGSFGSSHAGIHTCLSLIHSSMEALVPPTLAFTHACHLWKLWFLPRWHSHMPVQEPEPFSQHTIRIRAAGSVLFFSLVTHC</sequence>
<comment type="caution">
    <text evidence="1">The sequence shown here is derived from an EMBL/GenBank/DDBJ whole genome shotgun (WGS) entry which is preliminary data.</text>
</comment>
<dbReference type="EMBL" id="JAWDGP010007584">
    <property type="protein sequence ID" value="KAK3712339.1"/>
    <property type="molecule type" value="Genomic_DNA"/>
</dbReference>
<name>A0AAE0XTV3_9GAST</name>
<evidence type="ECO:0000313" key="2">
    <source>
        <dbReference type="Proteomes" id="UP001283361"/>
    </source>
</evidence>
<organism evidence="1 2">
    <name type="scientific">Elysia crispata</name>
    <name type="common">lettuce slug</name>
    <dbReference type="NCBI Taxonomy" id="231223"/>
    <lineage>
        <taxon>Eukaryota</taxon>
        <taxon>Metazoa</taxon>
        <taxon>Spiralia</taxon>
        <taxon>Lophotrochozoa</taxon>
        <taxon>Mollusca</taxon>
        <taxon>Gastropoda</taxon>
        <taxon>Heterobranchia</taxon>
        <taxon>Euthyneura</taxon>
        <taxon>Panpulmonata</taxon>
        <taxon>Sacoglossa</taxon>
        <taxon>Placobranchoidea</taxon>
        <taxon>Plakobranchidae</taxon>
        <taxon>Elysia</taxon>
    </lineage>
</organism>
<dbReference type="AlphaFoldDB" id="A0AAE0XTV3"/>
<keyword evidence="2" id="KW-1185">Reference proteome</keyword>
<protein>
    <submittedName>
        <fullName evidence="1">Uncharacterized protein</fullName>
    </submittedName>
</protein>
<proteinExistence type="predicted"/>
<reference evidence="1" key="1">
    <citation type="journal article" date="2023" name="G3 (Bethesda)">
        <title>A reference genome for the long-term kleptoplast-retaining sea slug Elysia crispata morphotype clarki.</title>
        <authorList>
            <person name="Eastman K.E."/>
            <person name="Pendleton A.L."/>
            <person name="Shaikh M.A."/>
            <person name="Suttiyut T."/>
            <person name="Ogas R."/>
            <person name="Tomko P."/>
            <person name="Gavelis G."/>
            <person name="Widhalm J.R."/>
            <person name="Wisecaver J.H."/>
        </authorList>
    </citation>
    <scope>NUCLEOTIDE SEQUENCE</scope>
    <source>
        <strain evidence="1">ECLA1</strain>
    </source>
</reference>
<evidence type="ECO:0000313" key="1">
    <source>
        <dbReference type="EMBL" id="KAK3712339.1"/>
    </source>
</evidence>
<gene>
    <name evidence="1" type="ORF">RRG08_002670</name>
</gene>
<dbReference type="Proteomes" id="UP001283361">
    <property type="component" value="Unassembled WGS sequence"/>
</dbReference>